<dbReference type="PANTHER" id="PTHR31086">
    <property type="entry name" value="ALUMINUM-ACTIVATED MALATE TRANSPORTER 10"/>
    <property type="match status" value="1"/>
</dbReference>
<dbReference type="GO" id="GO:0015743">
    <property type="term" value="P:malate transport"/>
    <property type="evidence" value="ECO:0007669"/>
    <property type="project" value="InterPro"/>
</dbReference>
<evidence type="ECO:0000256" key="2">
    <source>
        <dbReference type="ARBA" id="ARBA00007079"/>
    </source>
</evidence>
<dbReference type="OrthoDB" id="68611at2759"/>
<comment type="caution">
    <text evidence="10">The sequence shown here is derived from an EMBL/GenBank/DDBJ whole genome shotgun (WGS) entry which is preliminary data.</text>
</comment>
<protein>
    <submittedName>
        <fullName evidence="10">Aluminum-activated</fullName>
    </submittedName>
</protein>
<feature type="transmembrane region" description="Helical" evidence="9">
    <location>
        <begin position="111"/>
        <end position="131"/>
    </location>
</feature>
<proteinExistence type="inferred from homology"/>
<feature type="transmembrane region" description="Helical" evidence="9">
    <location>
        <begin position="143"/>
        <end position="161"/>
    </location>
</feature>
<evidence type="ECO:0000256" key="7">
    <source>
        <dbReference type="ARBA" id="ARBA00023136"/>
    </source>
</evidence>
<sequence length="415" mass="46362">MIFFKKIEENKVFFPMWRRFLSCVKVTNGRKVIHSMKVGLALVIVSLLYIVNPMFEEVGQNGMWAVMTVVVMFEFYAGATLGKGINRVIGTLTGGILGCLVAILGDEIGGIGKDIIIGSAVFISGAGATYCRLVPRLKRRYDYGFMIFIMSFSLVAISGIRVDKVAEVGRDRIATIGIGFAVCIFVSLVVCPIWASDELHRSTAHKFDKLSTSIQGCLDEYFKIASEKENQGAIGGDYIQACKAVLNSKSNDELLANHAKWEPWHGKFGFSHPWAKYLEVGDHLRELAATIFSLKLCLQSSKQPSHMQRQILKEPCETFMLTTQWILKELRESIEKMELCKTKVLINPKLQSAKLQLSPAFSTCNKAQVFENDENLAITTVNFLLVEIVEKVEILAKKVEELGEAANFRVKKIDV</sequence>
<keyword evidence="6" id="KW-0406">Ion transport</keyword>
<dbReference type="GO" id="GO:0016020">
    <property type="term" value="C:membrane"/>
    <property type="evidence" value="ECO:0007669"/>
    <property type="project" value="UniProtKB-SubCell"/>
</dbReference>
<keyword evidence="8" id="KW-0407">Ion channel</keyword>
<feature type="transmembrane region" description="Helical" evidence="9">
    <location>
        <begin position="88"/>
        <end position="105"/>
    </location>
</feature>
<evidence type="ECO:0000313" key="11">
    <source>
        <dbReference type="Proteomes" id="UP000325081"/>
    </source>
</evidence>
<feature type="transmembrane region" description="Helical" evidence="9">
    <location>
        <begin position="38"/>
        <end position="55"/>
    </location>
</feature>
<keyword evidence="5 9" id="KW-1133">Transmembrane helix</keyword>
<gene>
    <name evidence="10" type="ORF">STAS_00355</name>
</gene>
<evidence type="ECO:0000256" key="8">
    <source>
        <dbReference type="ARBA" id="ARBA00023303"/>
    </source>
</evidence>
<evidence type="ECO:0000256" key="6">
    <source>
        <dbReference type="ARBA" id="ARBA00023065"/>
    </source>
</evidence>
<accession>A0A5A7NWG2</accession>
<evidence type="ECO:0000256" key="9">
    <source>
        <dbReference type="SAM" id="Phobius"/>
    </source>
</evidence>
<dbReference type="AlphaFoldDB" id="A0A5A7NWG2"/>
<evidence type="ECO:0000313" key="10">
    <source>
        <dbReference type="EMBL" id="GER24814.1"/>
    </source>
</evidence>
<feature type="transmembrane region" description="Helical" evidence="9">
    <location>
        <begin position="173"/>
        <end position="195"/>
    </location>
</feature>
<keyword evidence="4 9" id="KW-0812">Transmembrane</keyword>
<dbReference type="EMBL" id="BKCP01000001">
    <property type="protein sequence ID" value="GER24814.1"/>
    <property type="molecule type" value="Genomic_DNA"/>
</dbReference>
<dbReference type="GO" id="GO:0034220">
    <property type="term" value="P:monoatomic ion transmembrane transport"/>
    <property type="evidence" value="ECO:0007669"/>
    <property type="project" value="UniProtKB-KW"/>
</dbReference>
<dbReference type="InterPro" id="IPR020966">
    <property type="entry name" value="ALMT"/>
</dbReference>
<dbReference type="Pfam" id="PF11744">
    <property type="entry name" value="ALMT"/>
    <property type="match status" value="1"/>
</dbReference>
<keyword evidence="11" id="KW-1185">Reference proteome</keyword>
<evidence type="ECO:0000256" key="3">
    <source>
        <dbReference type="ARBA" id="ARBA00022448"/>
    </source>
</evidence>
<dbReference type="Proteomes" id="UP000325081">
    <property type="component" value="Unassembled WGS sequence"/>
</dbReference>
<evidence type="ECO:0000256" key="1">
    <source>
        <dbReference type="ARBA" id="ARBA00004141"/>
    </source>
</evidence>
<feature type="transmembrane region" description="Helical" evidence="9">
    <location>
        <begin position="61"/>
        <end position="81"/>
    </location>
</feature>
<name>A0A5A7NWG2_STRAF</name>
<evidence type="ECO:0000256" key="4">
    <source>
        <dbReference type="ARBA" id="ARBA00022692"/>
    </source>
</evidence>
<keyword evidence="3" id="KW-0813">Transport</keyword>
<comment type="similarity">
    <text evidence="2">Belongs to the aromatic acid exporter (TC 2.A.85) family.</text>
</comment>
<comment type="subcellular location">
    <subcellularLocation>
        <location evidence="1">Membrane</location>
        <topology evidence="1">Multi-pass membrane protein</topology>
    </subcellularLocation>
</comment>
<reference evidence="11" key="1">
    <citation type="journal article" date="2019" name="Curr. Biol.">
        <title>Genome Sequence of Striga asiatica Provides Insight into the Evolution of Plant Parasitism.</title>
        <authorList>
            <person name="Yoshida S."/>
            <person name="Kim S."/>
            <person name="Wafula E.K."/>
            <person name="Tanskanen J."/>
            <person name="Kim Y.M."/>
            <person name="Honaas L."/>
            <person name="Yang Z."/>
            <person name="Spallek T."/>
            <person name="Conn C.E."/>
            <person name="Ichihashi Y."/>
            <person name="Cheong K."/>
            <person name="Cui S."/>
            <person name="Der J.P."/>
            <person name="Gundlach H."/>
            <person name="Jiao Y."/>
            <person name="Hori C."/>
            <person name="Ishida J.K."/>
            <person name="Kasahara H."/>
            <person name="Kiba T."/>
            <person name="Kim M.S."/>
            <person name="Koo N."/>
            <person name="Laohavisit A."/>
            <person name="Lee Y.H."/>
            <person name="Lumba S."/>
            <person name="McCourt P."/>
            <person name="Mortimer J.C."/>
            <person name="Mutuku J.M."/>
            <person name="Nomura T."/>
            <person name="Sasaki-Sekimoto Y."/>
            <person name="Seto Y."/>
            <person name="Wang Y."/>
            <person name="Wakatake T."/>
            <person name="Sakakibara H."/>
            <person name="Demura T."/>
            <person name="Yamaguchi S."/>
            <person name="Yoneyama K."/>
            <person name="Manabe R.I."/>
            <person name="Nelson D.C."/>
            <person name="Schulman A.H."/>
            <person name="Timko M.P."/>
            <person name="dePamphilis C.W."/>
            <person name="Choi D."/>
            <person name="Shirasu K."/>
        </authorList>
    </citation>
    <scope>NUCLEOTIDE SEQUENCE [LARGE SCALE GENOMIC DNA]</scope>
    <source>
        <strain evidence="11">cv. UVA1</strain>
    </source>
</reference>
<keyword evidence="7 9" id="KW-0472">Membrane</keyword>
<organism evidence="10 11">
    <name type="scientific">Striga asiatica</name>
    <name type="common">Asiatic witchweed</name>
    <name type="synonym">Buchnera asiatica</name>
    <dbReference type="NCBI Taxonomy" id="4170"/>
    <lineage>
        <taxon>Eukaryota</taxon>
        <taxon>Viridiplantae</taxon>
        <taxon>Streptophyta</taxon>
        <taxon>Embryophyta</taxon>
        <taxon>Tracheophyta</taxon>
        <taxon>Spermatophyta</taxon>
        <taxon>Magnoliopsida</taxon>
        <taxon>eudicotyledons</taxon>
        <taxon>Gunneridae</taxon>
        <taxon>Pentapetalae</taxon>
        <taxon>asterids</taxon>
        <taxon>lamiids</taxon>
        <taxon>Lamiales</taxon>
        <taxon>Orobanchaceae</taxon>
        <taxon>Buchnereae</taxon>
        <taxon>Striga</taxon>
    </lineage>
</organism>
<evidence type="ECO:0000256" key="5">
    <source>
        <dbReference type="ARBA" id="ARBA00022989"/>
    </source>
</evidence>